<keyword evidence="6" id="KW-1185">Reference proteome</keyword>
<organism evidence="5 6">
    <name type="scientific">Sediminicola luteus</name>
    <dbReference type="NCBI Taxonomy" id="319238"/>
    <lineage>
        <taxon>Bacteria</taxon>
        <taxon>Pseudomonadati</taxon>
        <taxon>Bacteroidota</taxon>
        <taxon>Flavobacteriia</taxon>
        <taxon>Flavobacteriales</taxon>
        <taxon>Flavobacteriaceae</taxon>
        <taxon>Sediminicola</taxon>
    </lineage>
</organism>
<keyword evidence="2" id="KW-0238">DNA-binding</keyword>
<evidence type="ECO:0000256" key="2">
    <source>
        <dbReference type="ARBA" id="ARBA00023125"/>
    </source>
</evidence>
<dbReference type="Gene3D" id="1.10.10.60">
    <property type="entry name" value="Homeodomain-like"/>
    <property type="match status" value="1"/>
</dbReference>
<dbReference type="PANTHER" id="PTHR43280:SF32">
    <property type="entry name" value="TRANSCRIPTIONAL REGULATORY PROTEIN"/>
    <property type="match status" value="1"/>
</dbReference>
<gene>
    <name evidence="5" type="ORF">B7P33_02845</name>
</gene>
<dbReference type="PROSITE" id="PS01124">
    <property type="entry name" value="HTH_ARAC_FAMILY_2"/>
    <property type="match status" value="1"/>
</dbReference>
<dbReference type="Proteomes" id="UP000219559">
    <property type="component" value="Unassembled WGS sequence"/>
</dbReference>
<protein>
    <recommendedName>
        <fullName evidence="4">HTH araC/xylS-type domain-containing protein</fullName>
    </recommendedName>
</protein>
<proteinExistence type="predicted"/>
<dbReference type="PRINTS" id="PR00032">
    <property type="entry name" value="HTHARAC"/>
</dbReference>
<dbReference type="GO" id="GO:0003700">
    <property type="term" value="F:DNA-binding transcription factor activity"/>
    <property type="evidence" value="ECO:0007669"/>
    <property type="project" value="InterPro"/>
</dbReference>
<dbReference type="Pfam" id="PF02311">
    <property type="entry name" value="AraC_binding"/>
    <property type="match status" value="1"/>
</dbReference>
<evidence type="ECO:0000256" key="1">
    <source>
        <dbReference type="ARBA" id="ARBA00023015"/>
    </source>
</evidence>
<dbReference type="InterPro" id="IPR009057">
    <property type="entry name" value="Homeodomain-like_sf"/>
</dbReference>
<dbReference type="InterPro" id="IPR003313">
    <property type="entry name" value="AraC-bd"/>
</dbReference>
<evidence type="ECO:0000259" key="4">
    <source>
        <dbReference type="PROSITE" id="PS01124"/>
    </source>
</evidence>
<evidence type="ECO:0000313" key="6">
    <source>
        <dbReference type="Proteomes" id="UP000219559"/>
    </source>
</evidence>
<dbReference type="PANTHER" id="PTHR43280">
    <property type="entry name" value="ARAC-FAMILY TRANSCRIPTIONAL REGULATOR"/>
    <property type="match status" value="1"/>
</dbReference>
<dbReference type="Gene3D" id="2.60.120.10">
    <property type="entry name" value="Jelly Rolls"/>
    <property type="match status" value="1"/>
</dbReference>
<dbReference type="SUPFAM" id="SSF51215">
    <property type="entry name" value="Regulatory protein AraC"/>
    <property type="match status" value="1"/>
</dbReference>
<dbReference type="InterPro" id="IPR018060">
    <property type="entry name" value="HTH_AraC"/>
</dbReference>
<dbReference type="GO" id="GO:0043565">
    <property type="term" value="F:sequence-specific DNA binding"/>
    <property type="evidence" value="ECO:0007669"/>
    <property type="project" value="InterPro"/>
</dbReference>
<keyword evidence="3" id="KW-0804">Transcription</keyword>
<comment type="caution">
    <text evidence="5">The sequence shown here is derived from an EMBL/GenBank/DDBJ whole genome shotgun (WGS) entry which is preliminary data.</text>
</comment>
<keyword evidence="1" id="KW-0805">Transcription regulation</keyword>
<dbReference type="SUPFAM" id="SSF46689">
    <property type="entry name" value="Homeodomain-like"/>
    <property type="match status" value="1"/>
</dbReference>
<accession>A0A2A4GCR9</accession>
<dbReference type="EMBL" id="NBWU01000001">
    <property type="protein sequence ID" value="PCE66253.1"/>
    <property type="molecule type" value="Genomic_DNA"/>
</dbReference>
<dbReference type="InterPro" id="IPR037923">
    <property type="entry name" value="HTH-like"/>
</dbReference>
<reference evidence="5 6" key="1">
    <citation type="submission" date="2017-04" db="EMBL/GenBank/DDBJ databases">
        <title>A new member of the family Flavobacteriaceae isolated from ascidians.</title>
        <authorList>
            <person name="Chen L."/>
        </authorList>
    </citation>
    <scope>NUCLEOTIDE SEQUENCE [LARGE SCALE GENOMIC DNA]</scope>
    <source>
        <strain evidence="5 6">HQA918</strain>
    </source>
</reference>
<evidence type="ECO:0000313" key="5">
    <source>
        <dbReference type="EMBL" id="PCE66253.1"/>
    </source>
</evidence>
<dbReference type="AlphaFoldDB" id="A0A2A4GCR9"/>
<dbReference type="InterPro" id="IPR020449">
    <property type="entry name" value="Tscrpt_reg_AraC-type_HTH"/>
</dbReference>
<name>A0A2A4GCR9_9FLAO</name>
<dbReference type="InterPro" id="IPR014710">
    <property type="entry name" value="RmlC-like_jellyroll"/>
</dbReference>
<feature type="domain" description="HTH araC/xylS-type" evidence="4">
    <location>
        <begin position="197"/>
        <end position="295"/>
    </location>
</feature>
<dbReference type="Pfam" id="PF12833">
    <property type="entry name" value="HTH_18"/>
    <property type="match status" value="1"/>
</dbReference>
<dbReference type="SMART" id="SM00342">
    <property type="entry name" value="HTH_ARAC"/>
    <property type="match status" value="1"/>
</dbReference>
<sequence length="297" mass="34577">MYYSDMRKQIPVLHIEQFEAPTALDSFYASNLAIHLERNAHMVHTPHKHDFYLCVLFVTGSGVHEIDFDTYPVKPGSVFFLHPGQTHAWRFDSEVHGYIFFHSKAFFEYHYTQAKLSDFPFYFSVKNPPVLHLDSKQLSILIPLYKDLVAFYGEALPYRKRRLLALMELIYLQLSPWYNQGTEAQMVGSPLYLDSIRRFETLLETHFKLEKSASYYASALGMTPKHLNRIVQAGLAKTTTQMIRERLVLEAKRNMVQTQEPLANIALDLGYADYAYFSKIFKSETGMGPKDFRKQYQ</sequence>
<evidence type="ECO:0000256" key="3">
    <source>
        <dbReference type="ARBA" id="ARBA00023163"/>
    </source>
</evidence>